<organism evidence="9 10">
    <name type="scientific">Sphaerochaeta pleomorpha (strain ATCC BAA-1885 / DSM 22778 / Grapes)</name>
    <dbReference type="NCBI Taxonomy" id="158190"/>
    <lineage>
        <taxon>Bacteria</taxon>
        <taxon>Pseudomonadati</taxon>
        <taxon>Spirochaetota</taxon>
        <taxon>Spirochaetia</taxon>
        <taxon>Spirochaetales</taxon>
        <taxon>Sphaerochaetaceae</taxon>
        <taxon>Sphaerochaeta</taxon>
    </lineage>
</organism>
<dbReference type="Gene3D" id="3.40.390.30">
    <property type="entry name" value="Metalloproteases ('zincins'), catalytic domain"/>
    <property type="match status" value="1"/>
</dbReference>
<dbReference type="NCBIfam" id="TIGR00043">
    <property type="entry name" value="rRNA maturation RNase YbeY"/>
    <property type="match status" value="1"/>
</dbReference>
<evidence type="ECO:0000256" key="5">
    <source>
        <dbReference type="ARBA" id="ARBA00022801"/>
    </source>
</evidence>
<feature type="binding site" evidence="7">
    <location>
        <position position="131"/>
    </location>
    <ligand>
        <name>Zn(2+)</name>
        <dbReference type="ChEBI" id="CHEBI:29105"/>
        <note>catalytic</note>
    </ligand>
</feature>
<dbReference type="SUPFAM" id="SSF55486">
    <property type="entry name" value="Metalloproteases ('zincins'), catalytic domain"/>
    <property type="match status" value="1"/>
</dbReference>
<comment type="subcellular location">
    <subcellularLocation>
        <location evidence="7">Cytoplasm</location>
    </subcellularLocation>
</comment>
<dbReference type="HAMAP" id="MF_00009">
    <property type="entry name" value="Endoribonucl_YbeY"/>
    <property type="match status" value="1"/>
</dbReference>
<dbReference type="KEGG" id="sgp:SpiGrapes_0356"/>
<dbReference type="GO" id="GO:0005737">
    <property type="term" value="C:cytoplasm"/>
    <property type="evidence" value="ECO:0007669"/>
    <property type="project" value="UniProtKB-SubCell"/>
</dbReference>
<feature type="compositionally biased region" description="Basic and acidic residues" evidence="8">
    <location>
        <begin position="141"/>
        <end position="158"/>
    </location>
</feature>
<dbReference type="AlphaFoldDB" id="G8QVI1"/>
<keyword evidence="2 7" id="KW-0540">Nuclease</keyword>
<keyword evidence="4 7" id="KW-0255">Endonuclease</keyword>
<accession>G8QVI1</accession>
<proteinExistence type="inferred from homology"/>
<keyword evidence="3 7" id="KW-0479">Metal-binding</keyword>
<reference evidence="9 10" key="1">
    <citation type="submission" date="2011-11" db="EMBL/GenBank/DDBJ databases">
        <title>Complete sequence of Spirochaeta sp. grapes.</title>
        <authorList>
            <consortium name="US DOE Joint Genome Institute"/>
            <person name="Lucas S."/>
            <person name="Han J."/>
            <person name="Lapidus A."/>
            <person name="Cheng J.-F."/>
            <person name="Goodwin L."/>
            <person name="Pitluck S."/>
            <person name="Peters L."/>
            <person name="Ovchinnikova G."/>
            <person name="Munk A.C."/>
            <person name="Detter J.C."/>
            <person name="Han C."/>
            <person name="Tapia R."/>
            <person name="Land M."/>
            <person name="Hauser L."/>
            <person name="Kyrpides N."/>
            <person name="Ivanova N."/>
            <person name="Pagani I."/>
            <person name="Ritalahtilisa K."/>
            <person name="Loeffler F."/>
            <person name="Woyke T."/>
        </authorList>
    </citation>
    <scope>NUCLEOTIDE SEQUENCE [LARGE SCALE GENOMIC DNA]</scope>
    <source>
        <strain evidence="10">ATCC BAA-1885 / DSM 22778 / Grapes</strain>
    </source>
</reference>
<dbReference type="EMBL" id="CP003155">
    <property type="protein sequence ID" value="AEV28214.1"/>
    <property type="molecule type" value="Genomic_DNA"/>
</dbReference>
<evidence type="ECO:0000256" key="7">
    <source>
        <dbReference type="HAMAP-Rule" id="MF_00009"/>
    </source>
</evidence>
<sequence>MKESIIDISYENEQFREIAPEELVLTRLHAILEELGQEGCEFSVTFATDASIQELNKTYRGKDEPTDILSFVQMDSPDDFDWPDFEMDEEEEGEDMNTVLGDMVISLDTLQRNAQSFTVSPDEELFRLLIHGILHLLGGDHKTNDESEPMLKEQEELLSRLGGKKL</sequence>
<feature type="binding site" evidence="7">
    <location>
        <position position="141"/>
    </location>
    <ligand>
        <name>Zn(2+)</name>
        <dbReference type="ChEBI" id="CHEBI:29105"/>
        <note>catalytic</note>
    </ligand>
</feature>
<dbReference type="GO" id="GO:0004521">
    <property type="term" value="F:RNA endonuclease activity"/>
    <property type="evidence" value="ECO:0007669"/>
    <property type="project" value="UniProtKB-UniRule"/>
</dbReference>
<feature type="binding site" evidence="7">
    <location>
        <position position="135"/>
    </location>
    <ligand>
        <name>Zn(2+)</name>
        <dbReference type="ChEBI" id="CHEBI:29105"/>
        <note>catalytic</note>
    </ligand>
</feature>
<dbReference type="GO" id="GO:0006364">
    <property type="term" value="P:rRNA processing"/>
    <property type="evidence" value="ECO:0007669"/>
    <property type="project" value="UniProtKB-UniRule"/>
</dbReference>
<dbReference type="InterPro" id="IPR023091">
    <property type="entry name" value="MetalPrtase_cat_dom_sf_prd"/>
</dbReference>
<evidence type="ECO:0000313" key="10">
    <source>
        <dbReference type="Proteomes" id="UP000005632"/>
    </source>
</evidence>
<evidence type="ECO:0000256" key="8">
    <source>
        <dbReference type="SAM" id="MobiDB-lite"/>
    </source>
</evidence>
<keyword evidence="6 7" id="KW-0862">Zinc</keyword>
<evidence type="ECO:0000256" key="6">
    <source>
        <dbReference type="ARBA" id="ARBA00022833"/>
    </source>
</evidence>
<evidence type="ECO:0000256" key="3">
    <source>
        <dbReference type="ARBA" id="ARBA00022723"/>
    </source>
</evidence>
<feature type="region of interest" description="Disordered" evidence="8">
    <location>
        <begin position="141"/>
        <end position="166"/>
    </location>
</feature>
<name>G8QVI1_SPHPG</name>
<dbReference type="PANTHER" id="PTHR46986">
    <property type="entry name" value="ENDORIBONUCLEASE YBEY, CHLOROPLASTIC"/>
    <property type="match status" value="1"/>
</dbReference>
<dbReference type="Proteomes" id="UP000005632">
    <property type="component" value="Chromosome"/>
</dbReference>
<evidence type="ECO:0000313" key="9">
    <source>
        <dbReference type="EMBL" id="AEV28214.1"/>
    </source>
</evidence>
<dbReference type="eggNOG" id="COG0319">
    <property type="taxonomic scope" value="Bacteria"/>
</dbReference>
<dbReference type="STRING" id="158190.SpiGrapes_0356"/>
<protein>
    <recommendedName>
        <fullName evidence="7">Endoribonuclease YbeY</fullName>
        <ecNumber evidence="7">3.1.-.-</ecNumber>
    </recommendedName>
</protein>
<dbReference type="RefSeq" id="WP_014269063.1">
    <property type="nucleotide sequence ID" value="NC_016633.1"/>
</dbReference>
<dbReference type="GO" id="GO:0008270">
    <property type="term" value="F:zinc ion binding"/>
    <property type="evidence" value="ECO:0007669"/>
    <property type="project" value="UniProtKB-UniRule"/>
</dbReference>
<keyword evidence="7" id="KW-0698">rRNA processing</keyword>
<gene>
    <name evidence="7" type="primary">ybeY</name>
    <name evidence="9" type="ordered locus">SpiGrapes_0356</name>
</gene>
<dbReference type="Pfam" id="PF02130">
    <property type="entry name" value="YbeY"/>
    <property type="match status" value="1"/>
</dbReference>
<dbReference type="OrthoDB" id="9807740at2"/>
<evidence type="ECO:0000256" key="4">
    <source>
        <dbReference type="ARBA" id="ARBA00022759"/>
    </source>
</evidence>
<keyword evidence="7" id="KW-0963">Cytoplasm</keyword>
<comment type="cofactor">
    <cofactor evidence="7">
        <name>Zn(2+)</name>
        <dbReference type="ChEBI" id="CHEBI:29105"/>
    </cofactor>
    <text evidence="7">Binds 1 zinc ion.</text>
</comment>
<dbReference type="GO" id="GO:0004222">
    <property type="term" value="F:metalloendopeptidase activity"/>
    <property type="evidence" value="ECO:0007669"/>
    <property type="project" value="InterPro"/>
</dbReference>
<keyword evidence="5 7" id="KW-0378">Hydrolase</keyword>
<dbReference type="PANTHER" id="PTHR46986:SF1">
    <property type="entry name" value="ENDORIBONUCLEASE YBEY, CHLOROPLASTIC"/>
    <property type="match status" value="1"/>
</dbReference>
<keyword evidence="10" id="KW-1185">Reference proteome</keyword>
<evidence type="ECO:0000256" key="2">
    <source>
        <dbReference type="ARBA" id="ARBA00022722"/>
    </source>
</evidence>
<keyword evidence="7" id="KW-0690">Ribosome biogenesis</keyword>
<comment type="similarity">
    <text evidence="1 7">Belongs to the endoribonuclease YbeY family.</text>
</comment>
<comment type="function">
    <text evidence="7">Single strand-specific metallo-endoribonuclease involved in late-stage 70S ribosome quality control and in maturation of the 3' terminus of the 16S rRNA.</text>
</comment>
<dbReference type="EC" id="3.1.-.-" evidence="7"/>
<evidence type="ECO:0000256" key="1">
    <source>
        <dbReference type="ARBA" id="ARBA00010875"/>
    </source>
</evidence>
<dbReference type="InterPro" id="IPR002036">
    <property type="entry name" value="YbeY"/>
</dbReference>
<dbReference type="HOGENOM" id="CLU_106710_3_3_12"/>